<gene>
    <name evidence="4" type="ORF">Oscil6304_2112</name>
</gene>
<dbReference type="PANTHER" id="PTHR39081:SF1">
    <property type="entry name" value="MUT7-C RNASE DOMAIN-CONTAINING PROTEIN"/>
    <property type="match status" value="1"/>
</dbReference>
<reference evidence="4 5" key="1">
    <citation type="submission" date="2012-06" db="EMBL/GenBank/DDBJ databases">
        <title>Finished chromosome of genome of Oscillatoria acuminata PCC 6304.</title>
        <authorList>
            <consortium name="US DOE Joint Genome Institute"/>
            <person name="Gugger M."/>
            <person name="Coursin T."/>
            <person name="Rippka R."/>
            <person name="Tandeau De Marsac N."/>
            <person name="Huntemann M."/>
            <person name="Wei C.-L."/>
            <person name="Han J."/>
            <person name="Detter J.C."/>
            <person name="Han C."/>
            <person name="Tapia R."/>
            <person name="Davenport K."/>
            <person name="Daligault H."/>
            <person name="Erkkila T."/>
            <person name="Gu W."/>
            <person name="Munk A.C.C."/>
            <person name="Teshima H."/>
            <person name="Xu Y."/>
            <person name="Chain P."/>
            <person name="Chen A."/>
            <person name="Krypides N."/>
            <person name="Mavromatis K."/>
            <person name="Markowitz V."/>
            <person name="Szeto E."/>
            <person name="Ivanova N."/>
            <person name="Mikhailova N."/>
            <person name="Ovchinnikova G."/>
            <person name="Pagani I."/>
            <person name="Pati A."/>
            <person name="Goodwin L."/>
            <person name="Peters L."/>
            <person name="Pitluck S."/>
            <person name="Woyke T."/>
            <person name="Kerfeld C."/>
        </authorList>
    </citation>
    <scope>NUCLEOTIDE SEQUENCE [LARGE SCALE GENOMIC DNA]</scope>
    <source>
        <strain evidence="4 5">PCC 6304</strain>
    </source>
</reference>
<dbReference type="Proteomes" id="UP000010367">
    <property type="component" value="Chromosome"/>
</dbReference>
<dbReference type="eggNOG" id="COG1656">
    <property type="taxonomic scope" value="Bacteria"/>
</dbReference>
<organism evidence="4 5">
    <name type="scientific">Oscillatoria acuminata PCC 6304</name>
    <dbReference type="NCBI Taxonomy" id="56110"/>
    <lineage>
        <taxon>Bacteria</taxon>
        <taxon>Bacillati</taxon>
        <taxon>Cyanobacteriota</taxon>
        <taxon>Cyanophyceae</taxon>
        <taxon>Oscillatoriophycideae</taxon>
        <taxon>Oscillatoriales</taxon>
        <taxon>Oscillatoriaceae</taxon>
        <taxon>Oscillatoria</taxon>
    </lineage>
</organism>
<dbReference type="InterPro" id="IPR016155">
    <property type="entry name" value="Mopterin_synth/thiamin_S_b"/>
</dbReference>
<keyword evidence="5" id="KW-1185">Reference proteome</keyword>
<dbReference type="PROSITE" id="PS50889">
    <property type="entry name" value="S4"/>
    <property type="match status" value="1"/>
</dbReference>
<evidence type="ECO:0000259" key="3">
    <source>
        <dbReference type="Pfam" id="PF14451"/>
    </source>
</evidence>
<dbReference type="InterPro" id="IPR027798">
    <property type="entry name" value="Ub_Mut7C"/>
</dbReference>
<dbReference type="Pfam" id="PF01927">
    <property type="entry name" value="Mut7-C"/>
    <property type="match status" value="1"/>
</dbReference>
<dbReference type="HOGENOM" id="CLU_074576_0_0_3"/>
<evidence type="ECO:0008006" key="6">
    <source>
        <dbReference type="Google" id="ProtNLM"/>
    </source>
</evidence>
<evidence type="ECO:0000259" key="2">
    <source>
        <dbReference type="Pfam" id="PF01927"/>
    </source>
</evidence>
<dbReference type="PATRIC" id="fig|56110.3.peg.2526"/>
<dbReference type="PANTHER" id="PTHR39081">
    <property type="entry name" value="MUT7-C DOMAIN-CONTAINING PROTEIN"/>
    <property type="match status" value="1"/>
</dbReference>
<dbReference type="Pfam" id="PF14451">
    <property type="entry name" value="Ub-Mut7C"/>
    <property type="match status" value="1"/>
</dbReference>
<accession>K9TI26</accession>
<protein>
    <recommendedName>
        <fullName evidence="6">Twitching motility protein PilT</fullName>
    </recommendedName>
</protein>
<dbReference type="KEGG" id="oac:Oscil6304_2112"/>
<feature type="domain" description="Ubiquitin Mut7-C" evidence="3">
    <location>
        <begin position="21"/>
        <end position="100"/>
    </location>
</feature>
<name>K9TI26_9CYAN</name>
<dbReference type="InParanoid" id="K9TI26"/>
<feature type="domain" description="Mut7-C RNAse" evidence="2">
    <location>
        <begin position="114"/>
        <end position="257"/>
    </location>
</feature>
<evidence type="ECO:0000313" key="4">
    <source>
        <dbReference type="EMBL" id="AFY81776.1"/>
    </source>
</evidence>
<evidence type="ECO:0000313" key="5">
    <source>
        <dbReference type="Proteomes" id="UP000010367"/>
    </source>
</evidence>
<dbReference type="InterPro" id="IPR002782">
    <property type="entry name" value="Mut7-C_RNAse_dom"/>
</dbReference>
<proteinExistence type="predicted"/>
<keyword evidence="1" id="KW-0694">RNA-binding</keyword>
<evidence type="ECO:0000256" key="1">
    <source>
        <dbReference type="PROSITE-ProRule" id="PRU00182"/>
    </source>
</evidence>
<dbReference type="SUPFAM" id="SSF54285">
    <property type="entry name" value="MoaD/ThiS"/>
    <property type="match status" value="1"/>
</dbReference>
<dbReference type="AlphaFoldDB" id="K9TI26"/>
<dbReference type="RefSeq" id="WP_015148420.1">
    <property type="nucleotide sequence ID" value="NC_019693.1"/>
</dbReference>
<dbReference type="EMBL" id="CP003607">
    <property type="protein sequence ID" value="AFY81776.1"/>
    <property type="molecule type" value="Genomic_DNA"/>
</dbReference>
<sequence>MAGRIGFAKINDKLINLKTSMNRAEFRFHAELNDFLPSESKNATLRHQFPNHPSIKDSLESFGIPHPEVDTIAVNGKSVDFSYRVQDGDRCDIYPISQSVELSPRVRLRPQPEPRFVLDIHLGKLAGFLRMLGFDTLYRNDYPDEELARVSSTENRILLTRDIGLLKRGIVTHGYWVRSTNPHKRLEEVLRRFELFDTITPFSRCIHCNGLLEAVTKTSILERLEPKTREHYDEFRRCSSCDKIYWKGSHYEKMQEFIDGVRGDVLLK</sequence>
<dbReference type="GO" id="GO:0003723">
    <property type="term" value="F:RNA binding"/>
    <property type="evidence" value="ECO:0007669"/>
    <property type="project" value="UniProtKB-KW"/>
</dbReference>